<keyword evidence="2" id="KW-0472">Membrane</keyword>
<name>A0A367FVB1_9FIRM</name>
<dbReference type="AlphaFoldDB" id="A0A367FVB1"/>
<comment type="caution">
    <text evidence="4">The sequence shown here is derived from an EMBL/GenBank/DDBJ whole genome shotgun (WGS) entry which is preliminary data.</text>
</comment>
<evidence type="ECO:0000313" key="5">
    <source>
        <dbReference type="Proteomes" id="UP000253208"/>
    </source>
</evidence>
<dbReference type="PANTHER" id="PTHR33392">
    <property type="entry name" value="POLYISOPRENYL-TEICHOIC ACID--PEPTIDOGLYCAN TEICHOIC ACID TRANSFERASE TAGU"/>
    <property type="match status" value="1"/>
</dbReference>
<dbReference type="InterPro" id="IPR050922">
    <property type="entry name" value="LytR/CpsA/Psr_CW_biosynth"/>
</dbReference>
<dbReference type="EMBL" id="PSQG01000022">
    <property type="protein sequence ID" value="RCH42400.1"/>
    <property type="molecule type" value="Genomic_DNA"/>
</dbReference>
<evidence type="ECO:0000259" key="3">
    <source>
        <dbReference type="Pfam" id="PF03816"/>
    </source>
</evidence>
<dbReference type="Proteomes" id="UP000253208">
    <property type="component" value="Unassembled WGS sequence"/>
</dbReference>
<keyword evidence="2" id="KW-0812">Transmembrane</keyword>
<dbReference type="Gene3D" id="3.40.630.190">
    <property type="entry name" value="LCP protein"/>
    <property type="match status" value="1"/>
</dbReference>
<keyword evidence="2" id="KW-1133">Transmembrane helix</keyword>
<sequence>MSQYRKKQDKKRLYKGIAIAAVVLAAGTVFVNIILGMADHHTVDQNSSIEAEETVTYKDQIYVPKGNLETYLIAGIDDPGKVQEVTEYDGTGQCDVLVVIVRDRSTDTCKLLSVDRNTVTPVRSLADDGTYLATTDIQLSLAHSMGLDQNMRAENTVDAVSTLLKGQKIDGYAMINMSAIQVVNDMVGGVTVTIEDDFSERDPSLKKGETVKLMGAHAENYVRGRMDVADGTNQNRMQRQNDYEEAFKPAFRSKCDSDSKFPLQVYHALEDYMTTNIGAKKFCRLALLLSDNKKDDRVSISGTYGSDEEGWQTFTPDEDSLQQAVLELFYKKKD</sequence>
<comment type="similarity">
    <text evidence="1">Belongs to the LytR/CpsA/Psr (LCP) family.</text>
</comment>
<reference evidence="4 5" key="1">
    <citation type="submission" date="2018-02" db="EMBL/GenBank/DDBJ databases">
        <title>Complete genome sequencing of Faecalibacterium prausnitzii strains isolated from the human gut.</title>
        <authorList>
            <person name="Fitzgerald B.C."/>
            <person name="Shkoporov A.N."/>
            <person name="Ross P.R."/>
            <person name="Hill C."/>
        </authorList>
    </citation>
    <scope>NUCLEOTIDE SEQUENCE [LARGE SCALE GENOMIC DNA]</scope>
    <source>
        <strain evidence="4 5">APC942/31-1</strain>
    </source>
</reference>
<dbReference type="InterPro" id="IPR004474">
    <property type="entry name" value="LytR_CpsA_psr"/>
</dbReference>
<feature type="transmembrane region" description="Helical" evidence="2">
    <location>
        <begin position="12"/>
        <end position="38"/>
    </location>
</feature>
<accession>A0A367FVB1</accession>
<proteinExistence type="inferred from homology"/>
<gene>
    <name evidence="4" type="ORF">C4886_14030</name>
</gene>
<evidence type="ECO:0000256" key="1">
    <source>
        <dbReference type="ARBA" id="ARBA00006068"/>
    </source>
</evidence>
<dbReference type="Pfam" id="PF03816">
    <property type="entry name" value="LytR_cpsA_psr"/>
    <property type="match status" value="1"/>
</dbReference>
<protein>
    <submittedName>
        <fullName evidence="4">LytR family transcriptional regulator</fullName>
    </submittedName>
</protein>
<feature type="domain" description="Cell envelope-related transcriptional attenuator" evidence="3">
    <location>
        <begin position="94"/>
        <end position="242"/>
    </location>
</feature>
<evidence type="ECO:0000256" key="2">
    <source>
        <dbReference type="SAM" id="Phobius"/>
    </source>
</evidence>
<evidence type="ECO:0000313" key="4">
    <source>
        <dbReference type="EMBL" id="RCH42400.1"/>
    </source>
</evidence>
<dbReference type="PANTHER" id="PTHR33392:SF6">
    <property type="entry name" value="POLYISOPRENYL-TEICHOIC ACID--PEPTIDOGLYCAN TEICHOIC ACID TRANSFERASE TAGU"/>
    <property type="match status" value="1"/>
</dbReference>
<organism evidence="4 5">
    <name type="scientific">Blautia obeum</name>
    <dbReference type="NCBI Taxonomy" id="40520"/>
    <lineage>
        <taxon>Bacteria</taxon>
        <taxon>Bacillati</taxon>
        <taxon>Bacillota</taxon>
        <taxon>Clostridia</taxon>
        <taxon>Lachnospirales</taxon>
        <taxon>Lachnospiraceae</taxon>
        <taxon>Blautia</taxon>
    </lineage>
</organism>